<dbReference type="InterPro" id="IPR012318">
    <property type="entry name" value="HTH_CRP"/>
</dbReference>
<dbReference type="InterPro" id="IPR014710">
    <property type="entry name" value="RmlC-like_jellyroll"/>
</dbReference>
<keyword evidence="6" id="KW-1185">Reference proteome</keyword>
<protein>
    <submittedName>
        <fullName evidence="5">Crp/Fnr family transcriptional regulator</fullName>
    </submittedName>
</protein>
<dbReference type="InterPro" id="IPR036388">
    <property type="entry name" value="WH-like_DNA-bd_sf"/>
</dbReference>
<dbReference type="SUPFAM" id="SSF51206">
    <property type="entry name" value="cAMP-binding domain-like"/>
    <property type="match status" value="1"/>
</dbReference>
<dbReference type="RefSeq" id="WP_201690645.1">
    <property type="nucleotide sequence ID" value="NZ_JAEQND010000008.1"/>
</dbReference>
<accession>A0ABS1JQG1</accession>
<dbReference type="Proteomes" id="UP000622707">
    <property type="component" value="Unassembled WGS sequence"/>
</dbReference>
<dbReference type="EMBL" id="JAEQND010000008">
    <property type="protein sequence ID" value="MBL0426482.1"/>
    <property type="molecule type" value="Genomic_DNA"/>
</dbReference>
<name>A0ABS1JQG1_9BURK</name>
<keyword evidence="2" id="KW-0238">DNA-binding</keyword>
<keyword evidence="1" id="KW-0805">Transcription regulation</keyword>
<reference evidence="5 6" key="1">
    <citation type="journal article" date="2017" name="Int. J. Syst. Evol. Microbiol.">
        <title>Ramlibacter alkalitolerans sp. nov., alkali-tolerant bacterium isolated from soil of ginseng.</title>
        <authorList>
            <person name="Lee D.H."/>
            <person name="Cha C.J."/>
        </authorList>
    </citation>
    <scope>NUCLEOTIDE SEQUENCE [LARGE SCALE GENOMIC DNA]</scope>
    <source>
        <strain evidence="5 6">KACC 19305</strain>
    </source>
</reference>
<dbReference type="Gene3D" id="2.60.120.10">
    <property type="entry name" value="Jelly Rolls"/>
    <property type="match status" value="1"/>
</dbReference>
<evidence type="ECO:0000256" key="2">
    <source>
        <dbReference type="ARBA" id="ARBA00023125"/>
    </source>
</evidence>
<dbReference type="PANTHER" id="PTHR24567:SF74">
    <property type="entry name" value="HTH-TYPE TRANSCRIPTIONAL REGULATOR ARCR"/>
    <property type="match status" value="1"/>
</dbReference>
<feature type="domain" description="HTH crp-type" evidence="4">
    <location>
        <begin position="147"/>
        <end position="213"/>
    </location>
</feature>
<evidence type="ECO:0000256" key="1">
    <source>
        <dbReference type="ARBA" id="ARBA00023015"/>
    </source>
</evidence>
<comment type="caution">
    <text evidence="5">The sequence shown here is derived from an EMBL/GenBank/DDBJ whole genome shotgun (WGS) entry which is preliminary data.</text>
</comment>
<gene>
    <name evidence="5" type="ORF">JI746_15315</name>
</gene>
<sequence>MDTVHSELRGNRLLALLDDETLRTIAPRLVPVPLPLREDLYLEQAPMTHAWFPTAGVLSVLGAAAAQTDVEVATIGSEGVLGVGVLLGAELSFGRVFVQVEGTGWRMSAGDLRECAATQPAFNRVLHRYANALMVQIAQGTACNRAHAVEQRCARWLLQTHDRVRGDEFDLTQEFLAQMLGERRATVNQVAGSLQQRGLIRYSRGHIHVTDREGLEAAACRCYGFVRAEFARMLSAPA</sequence>
<evidence type="ECO:0000313" key="5">
    <source>
        <dbReference type="EMBL" id="MBL0426482.1"/>
    </source>
</evidence>
<dbReference type="PROSITE" id="PS51063">
    <property type="entry name" value="HTH_CRP_2"/>
    <property type="match status" value="1"/>
</dbReference>
<dbReference type="SMART" id="SM00419">
    <property type="entry name" value="HTH_CRP"/>
    <property type="match status" value="1"/>
</dbReference>
<dbReference type="InterPro" id="IPR018490">
    <property type="entry name" value="cNMP-bd_dom_sf"/>
</dbReference>
<organism evidence="5 6">
    <name type="scientific">Ramlibacter alkalitolerans</name>
    <dbReference type="NCBI Taxonomy" id="2039631"/>
    <lineage>
        <taxon>Bacteria</taxon>
        <taxon>Pseudomonadati</taxon>
        <taxon>Pseudomonadota</taxon>
        <taxon>Betaproteobacteria</taxon>
        <taxon>Burkholderiales</taxon>
        <taxon>Comamonadaceae</taxon>
        <taxon>Ramlibacter</taxon>
    </lineage>
</organism>
<dbReference type="Gene3D" id="1.10.10.10">
    <property type="entry name" value="Winged helix-like DNA-binding domain superfamily/Winged helix DNA-binding domain"/>
    <property type="match status" value="1"/>
</dbReference>
<evidence type="ECO:0000313" key="6">
    <source>
        <dbReference type="Proteomes" id="UP000622707"/>
    </source>
</evidence>
<evidence type="ECO:0000256" key="3">
    <source>
        <dbReference type="ARBA" id="ARBA00023163"/>
    </source>
</evidence>
<dbReference type="InterPro" id="IPR036390">
    <property type="entry name" value="WH_DNA-bd_sf"/>
</dbReference>
<keyword evidence="3" id="KW-0804">Transcription</keyword>
<dbReference type="Pfam" id="PF13545">
    <property type="entry name" value="HTH_Crp_2"/>
    <property type="match status" value="1"/>
</dbReference>
<dbReference type="SUPFAM" id="SSF46785">
    <property type="entry name" value="Winged helix' DNA-binding domain"/>
    <property type="match status" value="1"/>
</dbReference>
<dbReference type="PANTHER" id="PTHR24567">
    <property type="entry name" value="CRP FAMILY TRANSCRIPTIONAL REGULATORY PROTEIN"/>
    <property type="match status" value="1"/>
</dbReference>
<dbReference type="InterPro" id="IPR050397">
    <property type="entry name" value="Env_Response_Regulators"/>
</dbReference>
<proteinExistence type="predicted"/>
<evidence type="ECO:0000259" key="4">
    <source>
        <dbReference type="PROSITE" id="PS51063"/>
    </source>
</evidence>